<dbReference type="EMBL" id="CP000479">
    <property type="protein sequence ID" value="ABK67658.1"/>
    <property type="molecule type" value="Genomic_DNA"/>
</dbReference>
<evidence type="ECO:0000313" key="3">
    <source>
        <dbReference type="Proteomes" id="UP000001574"/>
    </source>
</evidence>
<proteinExistence type="predicted"/>
<evidence type="ECO:0000256" key="1">
    <source>
        <dbReference type="SAM" id="MobiDB-lite"/>
    </source>
</evidence>
<dbReference type="RefSeq" id="WP_011725284.1">
    <property type="nucleotide sequence ID" value="NC_008595.1"/>
</dbReference>
<dbReference type="HOGENOM" id="CLU_142199_0_0_11"/>
<dbReference type="AlphaFoldDB" id="A0A0H2ZZ88"/>
<evidence type="ECO:0000313" key="2">
    <source>
        <dbReference type="EMBL" id="ABK67658.1"/>
    </source>
</evidence>
<dbReference type="Proteomes" id="UP000001574">
    <property type="component" value="Chromosome"/>
</dbReference>
<reference evidence="2 3" key="1">
    <citation type="submission" date="2006-10" db="EMBL/GenBank/DDBJ databases">
        <authorList>
            <person name="Fleischmann R.D."/>
            <person name="Dodson R.J."/>
            <person name="Haft D.H."/>
            <person name="Merkel J.S."/>
            <person name="Nelson W.C."/>
            <person name="Fraser C.M."/>
        </authorList>
    </citation>
    <scope>NUCLEOTIDE SEQUENCE [LARGE SCALE GENOMIC DNA]</scope>
    <source>
        <strain evidence="2 3">104</strain>
    </source>
</reference>
<accession>A0A0H2ZZ88</accession>
<gene>
    <name evidence="2" type="ordered locus">MAV_3142</name>
</gene>
<dbReference type="KEGG" id="mav:MAV_3142"/>
<name>A0A0H2ZZ88_MYCA1</name>
<feature type="region of interest" description="Disordered" evidence="1">
    <location>
        <begin position="127"/>
        <end position="168"/>
    </location>
</feature>
<sequence length="168" mass="19167">MCQSTEITDARDEFAAEVLRKLLRRIHFENQVANPPQGNHAYLVSHAWTKGPMMYLVYTSPPSDITWGLARDTRESIIDQGPWPDADEAATYYFLLDLEEGCATSNYPREPGEILWCGYPLEDDLPARPSDIPDTYRITPSQRTSSAKRPRDENRPVVNEPRLYADPP</sequence>
<protein>
    <submittedName>
        <fullName evidence="2">Uncharacterized protein</fullName>
    </submittedName>
</protein>
<organism evidence="2 3">
    <name type="scientific">Mycobacterium avium (strain 104)</name>
    <dbReference type="NCBI Taxonomy" id="243243"/>
    <lineage>
        <taxon>Bacteria</taxon>
        <taxon>Bacillati</taxon>
        <taxon>Actinomycetota</taxon>
        <taxon>Actinomycetes</taxon>
        <taxon>Mycobacteriales</taxon>
        <taxon>Mycobacteriaceae</taxon>
        <taxon>Mycobacterium</taxon>
        <taxon>Mycobacterium avium complex (MAC)</taxon>
    </lineage>
</organism>
<feature type="compositionally biased region" description="Polar residues" evidence="1">
    <location>
        <begin position="138"/>
        <end position="147"/>
    </location>
</feature>